<dbReference type="Proteomes" id="UP000597762">
    <property type="component" value="Unassembled WGS sequence"/>
</dbReference>
<comment type="caution">
    <text evidence="2">The sequence shown here is derived from an EMBL/GenBank/DDBJ whole genome shotgun (WGS) entry which is preliminary data.</text>
</comment>
<name>A0A812CKX6_ACAPH</name>
<keyword evidence="1" id="KW-0812">Transmembrane</keyword>
<keyword evidence="1" id="KW-1133">Transmembrane helix</keyword>
<evidence type="ECO:0000313" key="3">
    <source>
        <dbReference type="Proteomes" id="UP000597762"/>
    </source>
</evidence>
<organism evidence="2 3">
    <name type="scientific">Acanthosepion pharaonis</name>
    <name type="common">Pharaoh cuttlefish</name>
    <name type="synonym">Sepia pharaonis</name>
    <dbReference type="NCBI Taxonomy" id="158019"/>
    <lineage>
        <taxon>Eukaryota</taxon>
        <taxon>Metazoa</taxon>
        <taxon>Spiralia</taxon>
        <taxon>Lophotrochozoa</taxon>
        <taxon>Mollusca</taxon>
        <taxon>Cephalopoda</taxon>
        <taxon>Coleoidea</taxon>
        <taxon>Decapodiformes</taxon>
        <taxon>Sepiida</taxon>
        <taxon>Sepiina</taxon>
        <taxon>Sepiidae</taxon>
        <taxon>Acanthosepion</taxon>
    </lineage>
</organism>
<protein>
    <submittedName>
        <fullName evidence="2">Uncharacterized protein</fullName>
    </submittedName>
</protein>
<keyword evidence="3" id="KW-1185">Reference proteome</keyword>
<feature type="transmembrane region" description="Helical" evidence="1">
    <location>
        <begin position="151"/>
        <end position="171"/>
    </location>
</feature>
<sequence>MIVSLLSLSLSLLFQSFFFLLLTPPLPILFTPPLPLPNHTEPPYTVRMYHSLLAATSQNKTLSISFLHLSLLKTPLPIIHYLLSLSSNTSTLHSLYKYTVFCFSLFLLFQHCVSLFNFSFKYTCLSVFSVSSSKYTCNFFPVFVYQSLSPISIYLSIAPTLTSSLSLSLSLPKSFILFRPLPLSLNVL</sequence>
<proteinExistence type="predicted"/>
<feature type="transmembrane region" description="Helical" evidence="1">
    <location>
        <begin position="95"/>
        <end position="116"/>
    </location>
</feature>
<gene>
    <name evidence="2" type="ORF">SPHA_37512</name>
</gene>
<dbReference type="EMBL" id="CAHIKZ030001669">
    <property type="protein sequence ID" value="CAE1272029.1"/>
    <property type="molecule type" value="Genomic_DNA"/>
</dbReference>
<dbReference type="AlphaFoldDB" id="A0A812CKX6"/>
<accession>A0A812CKX6</accession>
<evidence type="ECO:0000256" key="1">
    <source>
        <dbReference type="SAM" id="Phobius"/>
    </source>
</evidence>
<reference evidence="2" key="1">
    <citation type="submission" date="2021-01" db="EMBL/GenBank/DDBJ databases">
        <authorList>
            <person name="Li R."/>
            <person name="Bekaert M."/>
        </authorList>
    </citation>
    <scope>NUCLEOTIDE SEQUENCE</scope>
    <source>
        <strain evidence="2">Farmed</strain>
    </source>
</reference>
<keyword evidence="1" id="KW-0472">Membrane</keyword>
<evidence type="ECO:0000313" key="2">
    <source>
        <dbReference type="EMBL" id="CAE1272029.1"/>
    </source>
</evidence>